<dbReference type="RefSeq" id="WP_267677630.1">
    <property type="nucleotide sequence ID" value="NZ_CP113088.1"/>
</dbReference>
<gene>
    <name evidence="1" type="ORF">N7U66_05300</name>
</gene>
<evidence type="ECO:0000313" key="2">
    <source>
        <dbReference type="Proteomes" id="UP001164705"/>
    </source>
</evidence>
<dbReference type="AlphaFoldDB" id="A0A9E8MZD4"/>
<evidence type="ECO:0000313" key="1">
    <source>
        <dbReference type="EMBL" id="WAC03045.1"/>
    </source>
</evidence>
<dbReference type="Proteomes" id="UP001164705">
    <property type="component" value="Chromosome"/>
</dbReference>
<sequence>MNVERLHRILLDIQQELTKTNQATLIQQIETHLQNQINQPQQPTHQTNFVKALENLYKALENSKYNGFSPSWKQVIDEITADDLLGNPLKTKLEQILSQNTITPAKALEDIKAINAEFKLFQTAVTNTLAGFKELGIEEEELEPGECELGYTIPREFIDNKLSSFKKEVSELTFILNHISEAVEGEKQEYKIKTISSSDFLLYVVIGLQVADVLSKATERILNHYKQILEIKVLRNQLSEKGVPIAKTKGVDTYANGMMETEIKKIAKEVLEEHYNNGDTARKNELENGVVFALNKLANRIDNGFNVEIRVEPLPKPKKEDEISETQQAQIDLVTSIQKSSSNIEFIETSGESILELPEKKKNSQQLTMAIVNTGFGA</sequence>
<organism evidence="1 2">
    <name type="scientific">Lacinutrix neustonica</name>
    <dbReference type="NCBI Taxonomy" id="2980107"/>
    <lineage>
        <taxon>Bacteria</taxon>
        <taxon>Pseudomonadati</taxon>
        <taxon>Bacteroidota</taxon>
        <taxon>Flavobacteriia</taxon>
        <taxon>Flavobacteriales</taxon>
        <taxon>Flavobacteriaceae</taxon>
        <taxon>Lacinutrix</taxon>
    </lineage>
</organism>
<protein>
    <submittedName>
        <fullName evidence="1">Uncharacterized protein</fullName>
    </submittedName>
</protein>
<dbReference type="KEGG" id="lnu:N7U66_05300"/>
<accession>A0A9E8MZD4</accession>
<dbReference type="EMBL" id="CP113088">
    <property type="protein sequence ID" value="WAC03045.1"/>
    <property type="molecule type" value="Genomic_DNA"/>
</dbReference>
<keyword evidence="2" id="KW-1185">Reference proteome</keyword>
<proteinExistence type="predicted"/>
<name>A0A9E8MZD4_9FLAO</name>
<reference evidence="1" key="1">
    <citation type="submission" date="2022-11" db="EMBL/GenBank/DDBJ databases">
        <title>Lacinutrix neustonica HL-RS19T sp. nov., isolated from the surface microlayer sample of brackish Lake Shihwa.</title>
        <authorList>
            <person name="Choi J.Y."/>
            <person name="Hwang C.Y."/>
        </authorList>
    </citation>
    <scope>NUCLEOTIDE SEQUENCE</scope>
    <source>
        <strain evidence="1">HL-RS19</strain>
    </source>
</reference>